<accession>Q9PFN9</accession>
<evidence type="ECO:0000313" key="1">
    <source>
        <dbReference type="EMBL" id="AAF83428.1"/>
    </source>
</evidence>
<reference evidence="1 2" key="1">
    <citation type="journal article" date="2000" name="Nature">
        <title>The genome sequence of the plant pathogen Xylella fastidiosa.</title>
        <authorList>
            <person name="Simpson A.J."/>
            <person name="Reinach F.C."/>
            <person name="Arruda P."/>
            <person name="Abreu F.A."/>
            <person name="Acencio M."/>
            <person name="Alvarenga R."/>
            <person name="Alves L.M."/>
            <person name="Araya J.E."/>
            <person name="Baia G.S."/>
            <person name="Baptista C.S."/>
            <person name="Barros M.H."/>
            <person name="Bonaccorsi E.D."/>
            <person name="Bordin S."/>
            <person name="Bove J.M."/>
            <person name="Briones M.R."/>
            <person name="Bueno M.R."/>
            <person name="Camargo A.A."/>
            <person name="Camargo L.E."/>
            <person name="Carraro D.M."/>
            <person name="Carrer H."/>
            <person name="Colauto N.B."/>
            <person name="Colombo C."/>
            <person name="Costa F.F."/>
            <person name="Costa M.C."/>
            <person name="Costa-Neto C.M."/>
            <person name="Coutinho L.L."/>
            <person name="Cristofani M."/>
            <person name="Dias-Neto E."/>
            <person name="Docena C."/>
            <person name="El-Dorry H."/>
            <person name="Facincani A.P."/>
            <person name="Ferreira A.J."/>
            <person name="Ferreira V.C."/>
            <person name="Ferro J.A."/>
            <person name="Fraga J.S."/>
            <person name="Franca S.C."/>
            <person name="Franco M.C."/>
            <person name="Frohme M."/>
            <person name="Furlan L.R."/>
            <person name="Garnier M."/>
            <person name="Goldman G.H."/>
            <person name="Goldman M.H."/>
            <person name="Gomes S.L."/>
            <person name="Gruber A."/>
            <person name="Ho P.L."/>
            <person name="Hoheisel J.D."/>
            <person name="Junqueira M.L."/>
            <person name="Kemper E.L."/>
            <person name="Kitajima J.P."/>
            <person name="Krieger J.E."/>
            <person name="Kuramae E.E."/>
            <person name="Laigret F."/>
            <person name="Lambais M.R."/>
            <person name="Leite L.C."/>
            <person name="Lemos E.G."/>
            <person name="Lemos M.V."/>
            <person name="Lopes S.A."/>
            <person name="Lopes C.R."/>
            <person name="Machado J.A."/>
            <person name="Machado M.A."/>
            <person name="Madeira A.M."/>
            <person name="Madeira H.M."/>
            <person name="Marino C.L."/>
            <person name="Marques M.V."/>
            <person name="Martins E.A."/>
            <person name="Martins E.M."/>
            <person name="Matsukuma A.Y."/>
            <person name="Menck C.F."/>
            <person name="Miracca E.C."/>
            <person name="Miyaki C.Y."/>
            <person name="Monteriro-Vitorello C.B."/>
            <person name="Moon D.H."/>
            <person name="Nagai M.A."/>
            <person name="Nascimento A.L."/>
            <person name="Netto L.E."/>
            <person name="Nhani A.Jr."/>
            <person name="Nobrega F.G."/>
            <person name="Nunes L.R."/>
            <person name="Oliveira M.A."/>
            <person name="de Oliveira M.C."/>
            <person name="de Oliveira R.C."/>
            <person name="Palmieri D.A."/>
            <person name="Paris A."/>
            <person name="Peixoto B.R."/>
            <person name="Pereira G.A."/>
            <person name="Pereira H.A.Jr."/>
            <person name="Pesquero J.B."/>
            <person name="Quaggio R.B."/>
            <person name="Roberto P.G."/>
            <person name="Rodrigues V."/>
            <person name="de M Rosa A.J."/>
            <person name="de Rosa V.E.Jr."/>
            <person name="de Sa R.G."/>
            <person name="Santelli R.V."/>
            <person name="Sawasaki H.E."/>
            <person name="da Silva A.C."/>
            <person name="da Silva A.M."/>
            <person name="da Silva F.R."/>
            <person name="da Silva W.A.Jr."/>
            <person name="da Silveira J.F."/>
            <person name="Silvestri M.L."/>
            <person name="Siqueira W.J."/>
            <person name="de Souza A.A."/>
            <person name="de Souza A.P."/>
            <person name="Terenzi M.F."/>
            <person name="Truffi D."/>
            <person name="Tsai S.M."/>
            <person name="Tsuhako M.H."/>
            <person name="Vallada H."/>
            <person name="Van Sluys M.A."/>
            <person name="Verjovski-Almeida S."/>
            <person name="Vettore A.L."/>
            <person name="Zago M.A."/>
            <person name="Zatz M."/>
            <person name="Meidanis J."/>
            <person name="Setubal J.C."/>
        </authorList>
    </citation>
    <scope>NUCLEOTIDE SEQUENCE [LARGE SCALE GENOMIC DNA]</scope>
    <source>
        <strain evidence="1 2">9a5c</strain>
    </source>
</reference>
<dbReference type="STRING" id="160492.XF_0618"/>
<dbReference type="Proteomes" id="UP000000812">
    <property type="component" value="Chromosome"/>
</dbReference>
<organism evidence="1 2">
    <name type="scientific">Xylella fastidiosa (strain 9a5c)</name>
    <dbReference type="NCBI Taxonomy" id="160492"/>
    <lineage>
        <taxon>Bacteria</taxon>
        <taxon>Pseudomonadati</taxon>
        <taxon>Pseudomonadota</taxon>
        <taxon>Gammaproteobacteria</taxon>
        <taxon>Lysobacterales</taxon>
        <taxon>Lysobacteraceae</taxon>
        <taxon>Xylella</taxon>
    </lineage>
</organism>
<dbReference type="PIR" id="A82784">
    <property type="entry name" value="A82784"/>
</dbReference>
<evidence type="ECO:0000313" key="2">
    <source>
        <dbReference type="Proteomes" id="UP000000812"/>
    </source>
</evidence>
<gene>
    <name evidence="1" type="ordered locus">XF_0618</name>
</gene>
<name>Q9PFN9_XYLFA</name>
<protein>
    <submittedName>
        <fullName evidence="1">Uncharacterized protein</fullName>
    </submittedName>
</protein>
<dbReference type="KEGG" id="xfa:XF_0618"/>
<proteinExistence type="predicted"/>
<sequence length="30" mass="3046">MVVSGGIDALLSAPAVGIDLMKHNEGTFMA</sequence>
<dbReference type="EMBL" id="AE003849">
    <property type="protein sequence ID" value="AAF83428.1"/>
    <property type="molecule type" value="Genomic_DNA"/>
</dbReference>
<dbReference type="HOGENOM" id="CLU_3406165_0_0_6"/>
<dbReference type="AlphaFoldDB" id="Q9PFN9"/>